<feature type="region of interest" description="Disordered" evidence="1">
    <location>
        <begin position="32"/>
        <end position="72"/>
    </location>
</feature>
<comment type="caution">
    <text evidence="2">The sequence shown here is derived from an EMBL/GenBank/DDBJ whole genome shotgun (WGS) entry which is preliminary data.</text>
</comment>
<protein>
    <submittedName>
        <fullName evidence="2">Uncharacterized protein</fullName>
    </submittedName>
</protein>
<dbReference type="Proteomes" id="UP001209854">
    <property type="component" value="Unassembled WGS sequence"/>
</dbReference>
<evidence type="ECO:0000313" key="3">
    <source>
        <dbReference type="Proteomes" id="UP001209854"/>
    </source>
</evidence>
<evidence type="ECO:0000256" key="1">
    <source>
        <dbReference type="SAM" id="MobiDB-lite"/>
    </source>
</evidence>
<reference evidence="2 3" key="1">
    <citation type="submission" date="2022-10" db="EMBL/GenBank/DDBJ databases">
        <title>High-quality genome sequences of two octocoral-associated bacteria, Endozoicomonas euniceicola EF212 and Endozoicomonas gorgoniicola PS125.</title>
        <authorList>
            <person name="Chiou Y.-J."/>
            <person name="Chen Y.-H."/>
        </authorList>
    </citation>
    <scope>NUCLEOTIDE SEQUENCE [LARGE SCALE GENOMIC DNA]</scope>
    <source>
        <strain evidence="2 3">PS125</strain>
    </source>
</reference>
<keyword evidence="3" id="KW-1185">Reference proteome</keyword>
<dbReference type="EMBL" id="JAPFCC010000001">
    <property type="protein sequence ID" value="MCW7553814.1"/>
    <property type="molecule type" value="Genomic_DNA"/>
</dbReference>
<name>A0ABT3MXW0_9GAMM</name>
<feature type="compositionally biased region" description="Polar residues" evidence="1">
    <location>
        <begin position="58"/>
        <end position="69"/>
    </location>
</feature>
<dbReference type="RefSeq" id="WP_262568588.1">
    <property type="nucleotide sequence ID" value="NZ_JAPFCC010000001.1"/>
</dbReference>
<organism evidence="2 3">
    <name type="scientific">Endozoicomonas gorgoniicola</name>
    <dbReference type="NCBI Taxonomy" id="1234144"/>
    <lineage>
        <taxon>Bacteria</taxon>
        <taxon>Pseudomonadati</taxon>
        <taxon>Pseudomonadota</taxon>
        <taxon>Gammaproteobacteria</taxon>
        <taxon>Oceanospirillales</taxon>
        <taxon>Endozoicomonadaceae</taxon>
        <taxon>Endozoicomonas</taxon>
    </lineage>
</organism>
<feature type="compositionally biased region" description="Acidic residues" evidence="1">
    <location>
        <begin position="33"/>
        <end position="43"/>
    </location>
</feature>
<proteinExistence type="predicted"/>
<accession>A0ABT3MXW0</accession>
<sequence length="96" mass="10746">MVTQSAYKAVFSLPDDLFQFVYAVYGERALPETQDEAAVEEAPVEGTLGEVTDENPVEPTTSNFGNTPDTLPELNPSLWERLTHPFINLLFQQNSR</sequence>
<evidence type="ECO:0000313" key="2">
    <source>
        <dbReference type="EMBL" id="MCW7553814.1"/>
    </source>
</evidence>
<gene>
    <name evidence="2" type="ORF">NX722_14495</name>
</gene>